<evidence type="ECO:0000313" key="2">
    <source>
        <dbReference type="EMBL" id="MTD96284.1"/>
    </source>
</evidence>
<comment type="caution">
    <text evidence="2">The sequence shown here is derived from an EMBL/GenBank/DDBJ whole genome shotgun (WGS) entry which is preliminary data.</text>
</comment>
<accession>A0A6I3KMA8</accession>
<sequence length="135" mass="14079">MIGDAVLYAASRATHSALENVSRRLTWMAISGVFLVAAMVLAIIAAYMVAEPRFGPLAAIGIIAGGCVLAGLISMSVPVIIDKAEARRRNKGSSVSTAVAAVDEEAKQAVDYFGALQVVGTAFLFGLGAARRLRR</sequence>
<organism evidence="2 3">
    <name type="scientific">Hyphomicrobium album</name>
    <dbReference type="NCBI Taxonomy" id="2665159"/>
    <lineage>
        <taxon>Bacteria</taxon>
        <taxon>Pseudomonadati</taxon>
        <taxon>Pseudomonadota</taxon>
        <taxon>Alphaproteobacteria</taxon>
        <taxon>Hyphomicrobiales</taxon>
        <taxon>Hyphomicrobiaceae</taxon>
        <taxon>Hyphomicrobium</taxon>
    </lineage>
</organism>
<dbReference type="EMBL" id="WMBQ01000002">
    <property type="protein sequence ID" value="MTD96284.1"/>
    <property type="molecule type" value="Genomic_DNA"/>
</dbReference>
<feature type="transmembrane region" description="Helical" evidence="1">
    <location>
        <begin position="57"/>
        <end position="81"/>
    </location>
</feature>
<reference evidence="2 3" key="1">
    <citation type="submission" date="2019-11" db="EMBL/GenBank/DDBJ databases">
        <title>Identification of a novel strain.</title>
        <authorList>
            <person name="Xu Q."/>
            <person name="Wang G."/>
        </authorList>
    </citation>
    <scope>NUCLEOTIDE SEQUENCE [LARGE SCALE GENOMIC DNA]</scope>
    <source>
        <strain evidence="3">xq</strain>
    </source>
</reference>
<dbReference type="AlphaFoldDB" id="A0A6I3KMA8"/>
<dbReference type="Proteomes" id="UP000440694">
    <property type="component" value="Unassembled WGS sequence"/>
</dbReference>
<keyword evidence="1" id="KW-0812">Transmembrane</keyword>
<evidence type="ECO:0000256" key="1">
    <source>
        <dbReference type="SAM" id="Phobius"/>
    </source>
</evidence>
<evidence type="ECO:0000313" key="3">
    <source>
        <dbReference type="Proteomes" id="UP000440694"/>
    </source>
</evidence>
<dbReference type="RefSeq" id="WP_154740723.1">
    <property type="nucleotide sequence ID" value="NZ_WMBQ01000002.1"/>
</dbReference>
<keyword evidence="3" id="KW-1185">Reference proteome</keyword>
<keyword evidence="1" id="KW-1133">Transmembrane helix</keyword>
<feature type="transmembrane region" description="Helical" evidence="1">
    <location>
        <begin position="25"/>
        <end position="50"/>
    </location>
</feature>
<gene>
    <name evidence="2" type="ORF">GIW81_18240</name>
</gene>
<keyword evidence="1" id="KW-0472">Membrane</keyword>
<protein>
    <submittedName>
        <fullName evidence="2">Uncharacterized protein</fullName>
    </submittedName>
</protein>
<proteinExistence type="predicted"/>
<name>A0A6I3KMA8_9HYPH</name>